<evidence type="ECO:0000256" key="7">
    <source>
        <dbReference type="SAM" id="Phobius"/>
    </source>
</evidence>
<evidence type="ECO:0000313" key="10">
    <source>
        <dbReference type="Proteomes" id="UP001265746"/>
    </source>
</evidence>
<feature type="transmembrane region" description="Helical" evidence="7">
    <location>
        <begin position="233"/>
        <end position="258"/>
    </location>
</feature>
<evidence type="ECO:0000256" key="5">
    <source>
        <dbReference type="ARBA" id="ARBA00038359"/>
    </source>
</evidence>
<reference evidence="9" key="1">
    <citation type="submission" date="2023-06" db="EMBL/GenBank/DDBJ databases">
        <authorList>
            <person name="Noh H."/>
        </authorList>
    </citation>
    <scope>NUCLEOTIDE SEQUENCE</scope>
    <source>
        <strain evidence="9">DUCC20226</strain>
    </source>
</reference>
<sequence length="445" mass="49767">MWFESCVTSSCNITDALAVARTNAEICNVPKRSRKGDLIGAIPLCALAFFANIFRLYSRWYLDTKFDTDDWVMLAVAVLFVPFQAVAQYGVFLGFGVDAWYVKPDDLTLALQFFYMAETFYLTTLGLTKISILFFFLWVFPNARFRVCCWTVMTWVALSSLIIITLQIFQCTPIDAIWRSWDGNYPGSYHCFNINALTYAAAGLSIAQDVAILVLPLPLILRLNTNWRRKIGIVIMFSLGIFVLITSCVRLRFIVLFARSRNPTWDYVDTHIWSDFEVSVSVIAASLPAIRLYLARVWPRAFPSVGRKASTQSSGAQLHELKRWKPLRMSKNSGETGNTAGQPVEGQPGYYSRLLEDTRLGGKRSVDVSEVELRDTVRGSVHNEISVGNSQDPGIEGSAQCIGCTGQISPLDLEDKGSSRDSTASTTAAIRVQTTTIRTLEDDRT</sequence>
<comment type="subcellular location">
    <subcellularLocation>
        <location evidence="1">Membrane</location>
        <topology evidence="1">Multi-pass membrane protein</topology>
    </subcellularLocation>
</comment>
<dbReference type="InterPro" id="IPR052337">
    <property type="entry name" value="SAT4-like"/>
</dbReference>
<dbReference type="InterPro" id="IPR049326">
    <property type="entry name" value="Rhodopsin_dom_fungi"/>
</dbReference>
<feature type="compositionally biased region" description="Polar residues" evidence="6">
    <location>
        <begin position="330"/>
        <end position="341"/>
    </location>
</feature>
<dbReference type="GO" id="GO:0016020">
    <property type="term" value="C:membrane"/>
    <property type="evidence" value="ECO:0007669"/>
    <property type="project" value="UniProtKB-SubCell"/>
</dbReference>
<feature type="region of interest" description="Disordered" evidence="6">
    <location>
        <begin position="329"/>
        <end position="349"/>
    </location>
</feature>
<keyword evidence="4 7" id="KW-0472">Membrane</keyword>
<feature type="transmembrane region" description="Helical" evidence="7">
    <location>
        <begin position="38"/>
        <end position="58"/>
    </location>
</feature>
<feature type="transmembrane region" description="Helical" evidence="7">
    <location>
        <begin position="196"/>
        <end position="221"/>
    </location>
</feature>
<keyword evidence="10" id="KW-1185">Reference proteome</keyword>
<dbReference type="Pfam" id="PF20684">
    <property type="entry name" value="Fung_rhodopsin"/>
    <property type="match status" value="1"/>
</dbReference>
<evidence type="ECO:0000256" key="6">
    <source>
        <dbReference type="SAM" id="MobiDB-lite"/>
    </source>
</evidence>
<evidence type="ECO:0000256" key="1">
    <source>
        <dbReference type="ARBA" id="ARBA00004141"/>
    </source>
</evidence>
<gene>
    <name evidence="9" type="ORF">N8I77_006238</name>
</gene>
<feature type="transmembrane region" description="Helical" evidence="7">
    <location>
        <begin position="113"/>
        <end position="140"/>
    </location>
</feature>
<dbReference type="PANTHER" id="PTHR33048">
    <property type="entry name" value="PTH11-LIKE INTEGRAL MEMBRANE PROTEIN (AFU_ORTHOLOGUE AFUA_5G11245)"/>
    <property type="match status" value="1"/>
</dbReference>
<dbReference type="EMBL" id="JAUJFL010000003">
    <property type="protein sequence ID" value="KAK2607574.1"/>
    <property type="molecule type" value="Genomic_DNA"/>
</dbReference>
<dbReference type="PANTHER" id="PTHR33048:SF47">
    <property type="entry name" value="INTEGRAL MEMBRANE PROTEIN-RELATED"/>
    <property type="match status" value="1"/>
</dbReference>
<evidence type="ECO:0000256" key="2">
    <source>
        <dbReference type="ARBA" id="ARBA00022692"/>
    </source>
</evidence>
<evidence type="ECO:0000313" key="9">
    <source>
        <dbReference type="EMBL" id="KAK2607574.1"/>
    </source>
</evidence>
<proteinExistence type="inferred from homology"/>
<evidence type="ECO:0000256" key="4">
    <source>
        <dbReference type="ARBA" id="ARBA00023136"/>
    </source>
</evidence>
<evidence type="ECO:0000259" key="8">
    <source>
        <dbReference type="Pfam" id="PF20684"/>
    </source>
</evidence>
<dbReference type="Proteomes" id="UP001265746">
    <property type="component" value="Unassembled WGS sequence"/>
</dbReference>
<organism evidence="9 10">
    <name type="scientific">Phomopsis amygdali</name>
    <name type="common">Fusicoccum amygdali</name>
    <dbReference type="NCBI Taxonomy" id="1214568"/>
    <lineage>
        <taxon>Eukaryota</taxon>
        <taxon>Fungi</taxon>
        <taxon>Dikarya</taxon>
        <taxon>Ascomycota</taxon>
        <taxon>Pezizomycotina</taxon>
        <taxon>Sordariomycetes</taxon>
        <taxon>Sordariomycetidae</taxon>
        <taxon>Diaporthales</taxon>
        <taxon>Diaporthaceae</taxon>
        <taxon>Diaporthe</taxon>
    </lineage>
</organism>
<comment type="similarity">
    <text evidence="5">Belongs to the SAT4 family.</text>
</comment>
<evidence type="ECO:0000256" key="3">
    <source>
        <dbReference type="ARBA" id="ARBA00022989"/>
    </source>
</evidence>
<comment type="caution">
    <text evidence="9">The sequence shown here is derived from an EMBL/GenBank/DDBJ whole genome shotgun (WGS) entry which is preliminary data.</text>
</comment>
<protein>
    <recommendedName>
        <fullName evidence="8">Rhodopsin domain-containing protein</fullName>
    </recommendedName>
</protein>
<dbReference type="AlphaFoldDB" id="A0AAD9SFI0"/>
<feature type="transmembrane region" description="Helical" evidence="7">
    <location>
        <begin position="147"/>
        <end position="169"/>
    </location>
</feature>
<feature type="transmembrane region" description="Helical" evidence="7">
    <location>
        <begin position="70"/>
        <end position="93"/>
    </location>
</feature>
<keyword evidence="3 7" id="KW-1133">Transmembrane helix</keyword>
<feature type="domain" description="Rhodopsin" evidence="8">
    <location>
        <begin position="54"/>
        <end position="295"/>
    </location>
</feature>
<keyword evidence="2 7" id="KW-0812">Transmembrane</keyword>
<accession>A0AAD9SFI0</accession>
<name>A0AAD9SFI0_PHOAM</name>